<evidence type="ECO:0000313" key="1">
    <source>
        <dbReference type="EMBL" id="KAK8886301.1"/>
    </source>
</evidence>
<organism evidence="1 2">
    <name type="scientific">Tritrichomonas musculus</name>
    <dbReference type="NCBI Taxonomy" id="1915356"/>
    <lineage>
        <taxon>Eukaryota</taxon>
        <taxon>Metamonada</taxon>
        <taxon>Parabasalia</taxon>
        <taxon>Tritrichomonadida</taxon>
        <taxon>Tritrichomonadidae</taxon>
        <taxon>Tritrichomonas</taxon>
    </lineage>
</organism>
<keyword evidence="2" id="KW-1185">Reference proteome</keyword>
<comment type="caution">
    <text evidence="1">The sequence shown here is derived from an EMBL/GenBank/DDBJ whole genome shotgun (WGS) entry which is preliminary data.</text>
</comment>
<gene>
    <name evidence="1" type="ORF">M9Y10_041763</name>
</gene>
<protein>
    <submittedName>
        <fullName evidence="1">Uncharacterized protein</fullName>
    </submittedName>
</protein>
<evidence type="ECO:0000313" key="2">
    <source>
        <dbReference type="Proteomes" id="UP001470230"/>
    </source>
</evidence>
<proteinExistence type="predicted"/>
<name>A0ABR2K5A7_9EUKA</name>
<accession>A0ABR2K5A7</accession>
<dbReference type="Proteomes" id="UP001470230">
    <property type="component" value="Unassembled WGS sequence"/>
</dbReference>
<sequence>MTSNDLEITTVELLSRSWEEIYGVLATFNDAVKSRLDSTKQLLISKPAFARALFQAQLELGIANLDSETEAPKVEEDEYQLLERVKSMTKEEFDKLQPEAQKYVKQVRESLQLPPVPIE</sequence>
<reference evidence="1 2" key="1">
    <citation type="submission" date="2024-04" db="EMBL/GenBank/DDBJ databases">
        <title>Tritrichomonas musculus Genome.</title>
        <authorList>
            <person name="Alves-Ferreira E."/>
            <person name="Grigg M."/>
            <person name="Lorenzi H."/>
            <person name="Galac M."/>
        </authorList>
    </citation>
    <scope>NUCLEOTIDE SEQUENCE [LARGE SCALE GENOMIC DNA]</scope>
    <source>
        <strain evidence="1 2">EAF2021</strain>
    </source>
</reference>
<dbReference type="EMBL" id="JAPFFF010000007">
    <property type="protein sequence ID" value="KAK8886301.1"/>
    <property type="molecule type" value="Genomic_DNA"/>
</dbReference>